<dbReference type="Gene3D" id="3.40.50.1000">
    <property type="entry name" value="HAD superfamily/HAD-like"/>
    <property type="match status" value="1"/>
</dbReference>
<evidence type="ECO:0000256" key="2">
    <source>
        <dbReference type="ARBA" id="ARBA00022842"/>
    </source>
</evidence>
<evidence type="ECO:0008006" key="6">
    <source>
        <dbReference type="Google" id="ProtNLM"/>
    </source>
</evidence>
<sequence>MGERPERERSPRRAGRCRAVLLDLDDTLVPTSAIDQQAIGAAARLAAERGAGEGAAPEAIAESFKKLLRAEPFPPAGSGASLAEWRTALWARAMGRPAAEAAAVHDHWAQERLRLFVFPEEVRGLLERLKDRYPDGDRHQRPRRRPAAEARRVRCGGDLRRARRGVGRAARGEAPRLHLPHGPAAARRGAVRGHHGRGLPGRGHPGRYRRRPPRHRLGPRSAARPRPCGPAAQPHHSGALEAVLDELGSR</sequence>
<evidence type="ECO:0000256" key="1">
    <source>
        <dbReference type="ARBA" id="ARBA00022801"/>
    </source>
</evidence>
<dbReference type="PANTHER" id="PTHR46470">
    <property type="entry name" value="N-ACYLNEURAMINATE-9-PHOSPHATASE"/>
    <property type="match status" value="1"/>
</dbReference>
<evidence type="ECO:0000313" key="4">
    <source>
        <dbReference type="EMBL" id="CAK0853969.1"/>
    </source>
</evidence>
<evidence type="ECO:0000313" key="5">
    <source>
        <dbReference type="Proteomes" id="UP001189429"/>
    </source>
</evidence>
<dbReference type="SUPFAM" id="SSF56784">
    <property type="entry name" value="HAD-like"/>
    <property type="match status" value="1"/>
</dbReference>
<organism evidence="4 5">
    <name type="scientific">Prorocentrum cordatum</name>
    <dbReference type="NCBI Taxonomy" id="2364126"/>
    <lineage>
        <taxon>Eukaryota</taxon>
        <taxon>Sar</taxon>
        <taxon>Alveolata</taxon>
        <taxon>Dinophyceae</taxon>
        <taxon>Prorocentrales</taxon>
        <taxon>Prorocentraceae</taxon>
        <taxon>Prorocentrum</taxon>
    </lineage>
</organism>
<feature type="compositionally biased region" description="Basic and acidic residues" evidence="3">
    <location>
        <begin position="146"/>
        <end position="160"/>
    </location>
</feature>
<dbReference type="InterPro" id="IPR023214">
    <property type="entry name" value="HAD_sf"/>
</dbReference>
<evidence type="ECO:0000256" key="3">
    <source>
        <dbReference type="SAM" id="MobiDB-lite"/>
    </source>
</evidence>
<keyword evidence="5" id="KW-1185">Reference proteome</keyword>
<dbReference type="Gene3D" id="1.20.120.710">
    <property type="entry name" value="Haloacid dehalogenase hydrolase-like domain"/>
    <property type="match status" value="1"/>
</dbReference>
<dbReference type="InterPro" id="IPR036412">
    <property type="entry name" value="HAD-like_sf"/>
</dbReference>
<dbReference type="Proteomes" id="UP001189429">
    <property type="component" value="Unassembled WGS sequence"/>
</dbReference>
<comment type="caution">
    <text evidence="4">The sequence shown here is derived from an EMBL/GenBank/DDBJ whole genome shotgun (WGS) entry which is preliminary data.</text>
</comment>
<keyword evidence="1" id="KW-0378">Hydrolase</keyword>
<feature type="compositionally biased region" description="Basic residues" evidence="3">
    <location>
        <begin position="204"/>
        <end position="218"/>
    </location>
</feature>
<gene>
    <name evidence="4" type="ORF">PCOR1329_LOCUS45279</name>
</gene>
<dbReference type="EMBL" id="CAUYUJ010015442">
    <property type="protein sequence ID" value="CAK0853969.1"/>
    <property type="molecule type" value="Genomic_DNA"/>
</dbReference>
<proteinExistence type="predicted"/>
<protein>
    <recommendedName>
        <fullName evidence="6">5'-nucleotidase</fullName>
    </recommendedName>
</protein>
<name>A0ABN9U5H8_9DINO</name>
<keyword evidence="2" id="KW-0460">Magnesium</keyword>
<accession>A0ABN9U5H8</accession>
<reference evidence="4" key="1">
    <citation type="submission" date="2023-10" db="EMBL/GenBank/DDBJ databases">
        <authorList>
            <person name="Chen Y."/>
            <person name="Shah S."/>
            <person name="Dougan E. K."/>
            <person name="Thang M."/>
            <person name="Chan C."/>
        </authorList>
    </citation>
    <scope>NUCLEOTIDE SEQUENCE [LARGE SCALE GENOMIC DNA]</scope>
</reference>
<dbReference type="InterPro" id="IPR051400">
    <property type="entry name" value="HAD-like_hydrolase"/>
</dbReference>
<dbReference type="PANTHER" id="PTHR46470:SF3">
    <property type="entry name" value="N-ACYLNEURAMINATE-9-PHOSPHATASE"/>
    <property type="match status" value="1"/>
</dbReference>
<feature type="region of interest" description="Disordered" evidence="3">
    <location>
        <begin position="132"/>
        <end position="239"/>
    </location>
</feature>